<name>A0A7J7P884_9MAGN</name>
<accession>A0A7J7P884</accession>
<evidence type="ECO:0000313" key="1">
    <source>
        <dbReference type="EMBL" id="KAF6175482.1"/>
    </source>
</evidence>
<dbReference type="AlphaFoldDB" id="A0A7J7P884"/>
<keyword evidence="2" id="KW-1185">Reference proteome</keyword>
<dbReference type="EMBL" id="JACGCM010000182">
    <property type="protein sequence ID" value="KAF6175482.1"/>
    <property type="molecule type" value="Genomic_DNA"/>
</dbReference>
<dbReference type="Proteomes" id="UP000541444">
    <property type="component" value="Unassembled WGS sequence"/>
</dbReference>
<sequence length="144" mass="16545">MTMSTLVVEIFDHHIGDMNFKFGGPIIQMKPIHFCLILGLRVSLIANKFLFIDPEHMANFRMRQFPKKKNRYGLKEIDDTLKQAKLERHHEDILRLNLLKIILSFFLPNKGRNIGVKYVDMVDNLDSSTDSPGVSKSINSCGVK</sequence>
<comment type="caution">
    <text evidence="1">The sequence shown here is derived from an EMBL/GenBank/DDBJ whole genome shotgun (WGS) entry which is preliminary data.</text>
</comment>
<protein>
    <submittedName>
        <fullName evidence="1">Uncharacterized protein</fullName>
    </submittedName>
</protein>
<organism evidence="1 2">
    <name type="scientific">Kingdonia uniflora</name>
    <dbReference type="NCBI Taxonomy" id="39325"/>
    <lineage>
        <taxon>Eukaryota</taxon>
        <taxon>Viridiplantae</taxon>
        <taxon>Streptophyta</taxon>
        <taxon>Embryophyta</taxon>
        <taxon>Tracheophyta</taxon>
        <taxon>Spermatophyta</taxon>
        <taxon>Magnoliopsida</taxon>
        <taxon>Ranunculales</taxon>
        <taxon>Circaeasteraceae</taxon>
        <taxon>Kingdonia</taxon>
    </lineage>
</organism>
<proteinExistence type="predicted"/>
<reference evidence="1 2" key="1">
    <citation type="journal article" date="2020" name="IScience">
        <title>Genome Sequencing of the Endangered Kingdonia uniflora (Circaeasteraceae, Ranunculales) Reveals Potential Mechanisms of Evolutionary Specialization.</title>
        <authorList>
            <person name="Sun Y."/>
            <person name="Deng T."/>
            <person name="Zhang A."/>
            <person name="Moore M.J."/>
            <person name="Landis J.B."/>
            <person name="Lin N."/>
            <person name="Zhang H."/>
            <person name="Zhang X."/>
            <person name="Huang J."/>
            <person name="Zhang X."/>
            <person name="Sun H."/>
            <person name="Wang H."/>
        </authorList>
    </citation>
    <scope>NUCLEOTIDE SEQUENCE [LARGE SCALE GENOMIC DNA]</scope>
    <source>
        <strain evidence="1">TB1705</strain>
        <tissue evidence="1">Leaf</tissue>
    </source>
</reference>
<evidence type="ECO:0000313" key="2">
    <source>
        <dbReference type="Proteomes" id="UP000541444"/>
    </source>
</evidence>
<gene>
    <name evidence="1" type="ORF">GIB67_021972</name>
</gene>
<dbReference type="OrthoDB" id="1930729at2759"/>